<keyword evidence="4" id="KW-0804">Transcription</keyword>
<evidence type="ECO:0000256" key="6">
    <source>
        <dbReference type="ARBA" id="ARBA00067332"/>
    </source>
</evidence>
<dbReference type="CDD" id="cd08422">
    <property type="entry name" value="PBP2_CrgA_like"/>
    <property type="match status" value="1"/>
</dbReference>
<dbReference type="PROSITE" id="PS50931">
    <property type="entry name" value="HTH_LYSR"/>
    <property type="match status" value="1"/>
</dbReference>
<evidence type="ECO:0000256" key="4">
    <source>
        <dbReference type="ARBA" id="ARBA00023163"/>
    </source>
</evidence>
<dbReference type="AlphaFoldDB" id="A0A5B0VR54"/>
<sequence>MSDTFTHYRTFVRVVETGSFTSVAREYNTSQPTISRHIAVLEDHLGCLLFQRTTRALTLTDDGRVFYEYARRTLEAAAEAESTVGRRKGTPTGMLKLACSGVFGRLHVIPRLPRFRTLFPHVQITLMMEDRYSDLVEEGIDLAIRIGEVGDTSLVVRKIGSSQFSVVATPEYLAGRQIPLHPVELLGHDCIVYHRTMTGPKWSFIGPDGPFSITAGGPIYVNTTEAVREAVLQGLGIGQVPTWHFIDGEIENGQLRVLLRGFETSPLPISAVYPSRRYLPHKVRAAIDFFASEFDADPRLRARRQD</sequence>
<dbReference type="EMBL" id="VNIP01000013">
    <property type="protein sequence ID" value="KAA1177172.1"/>
    <property type="molecule type" value="Genomic_DNA"/>
</dbReference>
<dbReference type="InterPro" id="IPR058163">
    <property type="entry name" value="LysR-type_TF_proteobact-type"/>
</dbReference>
<dbReference type="GO" id="GO:0003677">
    <property type="term" value="F:DNA binding"/>
    <property type="evidence" value="ECO:0007669"/>
    <property type="project" value="UniProtKB-KW"/>
</dbReference>
<dbReference type="OrthoDB" id="9786526at2"/>
<dbReference type="SUPFAM" id="SSF46785">
    <property type="entry name" value="Winged helix' DNA-binding domain"/>
    <property type="match status" value="1"/>
</dbReference>
<dbReference type="PANTHER" id="PTHR30537:SF80">
    <property type="entry name" value="TRANSCRIPTIONAL REGULATOR"/>
    <property type="match status" value="1"/>
</dbReference>
<evidence type="ECO:0000256" key="1">
    <source>
        <dbReference type="ARBA" id="ARBA00009437"/>
    </source>
</evidence>
<dbReference type="InterPro" id="IPR005119">
    <property type="entry name" value="LysR_subst-bd"/>
</dbReference>
<dbReference type="Gene3D" id="3.40.190.290">
    <property type="match status" value="1"/>
</dbReference>
<dbReference type="InterPro" id="IPR000847">
    <property type="entry name" value="LysR_HTH_N"/>
</dbReference>
<dbReference type="Proteomes" id="UP000323608">
    <property type="component" value="Unassembled WGS sequence"/>
</dbReference>
<comment type="function">
    <text evidence="5">Transcriptional regulator of the ttuABCDE tartrate utilization operon.</text>
</comment>
<dbReference type="Gene3D" id="1.10.10.10">
    <property type="entry name" value="Winged helix-like DNA-binding domain superfamily/Winged helix DNA-binding domain"/>
    <property type="match status" value="1"/>
</dbReference>
<evidence type="ECO:0000256" key="2">
    <source>
        <dbReference type="ARBA" id="ARBA00023015"/>
    </source>
</evidence>
<name>A0A5B0VR54_RHITR</name>
<dbReference type="RefSeq" id="WP_149637293.1">
    <property type="nucleotide sequence ID" value="NZ_VNIP01000013.1"/>
</dbReference>
<organism evidence="9 10">
    <name type="scientific">Rhizobium tropici</name>
    <dbReference type="NCBI Taxonomy" id="398"/>
    <lineage>
        <taxon>Bacteria</taxon>
        <taxon>Pseudomonadati</taxon>
        <taxon>Pseudomonadota</taxon>
        <taxon>Alphaproteobacteria</taxon>
        <taxon>Hyphomicrobiales</taxon>
        <taxon>Rhizobiaceae</taxon>
        <taxon>Rhizobium/Agrobacterium group</taxon>
        <taxon>Rhizobium</taxon>
    </lineage>
</organism>
<comment type="caution">
    <text evidence="9">The sequence shown here is derived from an EMBL/GenBank/DDBJ whole genome shotgun (WGS) entry which is preliminary data.</text>
</comment>
<evidence type="ECO:0000256" key="7">
    <source>
        <dbReference type="ARBA" id="ARBA00083243"/>
    </source>
</evidence>
<protein>
    <recommendedName>
        <fullName evidence="6">HTH-type transcriptional regulator TtuA</fullName>
    </recommendedName>
    <alternativeName>
        <fullName evidence="7">Tartrate utilization transcriptional regulator</fullName>
    </alternativeName>
</protein>
<evidence type="ECO:0000313" key="10">
    <source>
        <dbReference type="Proteomes" id="UP000323608"/>
    </source>
</evidence>
<dbReference type="InterPro" id="IPR036390">
    <property type="entry name" value="WH_DNA-bd_sf"/>
</dbReference>
<dbReference type="FunFam" id="1.10.10.10:FF:000001">
    <property type="entry name" value="LysR family transcriptional regulator"/>
    <property type="match status" value="1"/>
</dbReference>
<dbReference type="Pfam" id="PF03466">
    <property type="entry name" value="LysR_substrate"/>
    <property type="match status" value="1"/>
</dbReference>
<keyword evidence="2" id="KW-0805">Transcription regulation</keyword>
<evidence type="ECO:0000256" key="5">
    <source>
        <dbReference type="ARBA" id="ARBA00054626"/>
    </source>
</evidence>
<feature type="domain" description="HTH lysR-type" evidence="8">
    <location>
        <begin position="3"/>
        <end position="60"/>
    </location>
</feature>
<dbReference type="SUPFAM" id="SSF53850">
    <property type="entry name" value="Periplasmic binding protein-like II"/>
    <property type="match status" value="1"/>
</dbReference>
<proteinExistence type="inferred from homology"/>
<comment type="similarity">
    <text evidence="1">Belongs to the LysR transcriptional regulatory family.</text>
</comment>
<dbReference type="PANTHER" id="PTHR30537">
    <property type="entry name" value="HTH-TYPE TRANSCRIPTIONAL REGULATOR"/>
    <property type="match status" value="1"/>
</dbReference>
<gene>
    <name evidence="9" type="ORF">FP026_25040</name>
</gene>
<dbReference type="InterPro" id="IPR036388">
    <property type="entry name" value="WH-like_DNA-bd_sf"/>
</dbReference>
<dbReference type="Pfam" id="PF00126">
    <property type="entry name" value="HTH_1"/>
    <property type="match status" value="1"/>
</dbReference>
<reference evidence="9 10" key="1">
    <citation type="submission" date="2019-07" db="EMBL/GenBank/DDBJ databases">
        <title>The Draft Genome Sequence of Rhizobium tropici SARCC-755 Associated with Superior Nodulation on Pigeonpea (Cajanus cajan (L.) Millsp.).</title>
        <authorList>
            <person name="Bopape F.L."/>
            <person name="Hassen A.I."/>
            <person name="Swanevelder Z.H."/>
            <person name="Gwata E.T."/>
        </authorList>
    </citation>
    <scope>NUCLEOTIDE SEQUENCE [LARGE SCALE GENOMIC DNA]</scope>
    <source>
        <strain evidence="9 10">SARCC-755</strain>
    </source>
</reference>
<keyword evidence="3" id="KW-0238">DNA-binding</keyword>
<accession>A0A5B0VR54</accession>
<dbReference type="GO" id="GO:0003700">
    <property type="term" value="F:DNA-binding transcription factor activity"/>
    <property type="evidence" value="ECO:0007669"/>
    <property type="project" value="InterPro"/>
</dbReference>
<evidence type="ECO:0000259" key="8">
    <source>
        <dbReference type="PROSITE" id="PS50931"/>
    </source>
</evidence>
<dbReference type="PRINTS" id="PR00039">
    <property type="entry name" value="HTHLYSR"/>
</dbReference>
<evidence type="ECO:0000313" key="9">
    <source>
        <dbReference type="EMBL" id="KAA1177172.1"/>
    </source>
</evidence>
<evidence type="ECO:0000256" key="3">
    <source>
        <dbReference type="ARBA" id="ARBA00023125"/>
    </source>
</evidence>